<accession>A0A7C8I422</accession>
<evidence type="ECO:0000256" key="1">
    <source>
        <dbReference type="ARBA" id="ARBA00023242"/>
    </source>
</evidence>
<dbReference type="Proteomes" id="UP000481861">
    <property type="component" value="Unassembled WGS sequence"/>
</dbReference>
<sequence>MDPRRSQLPPPPGLVRQMENDAQWLKENGFGTPEDGFRRVLNGYKPPVQEQPRMGRNGEASRSRLEPGQIPAQQSQRSAPKTTTSANAFGSSHTNTFGSSHKQAATQEDSLFIPDTRQTGIPPNPAWHEDINLSDRAMKDAMKDLNKGSLNQAKQKLLSLKDCIDRCEKDYKGRVPAPELIKKLREDVHIAEVQLTVNKYLCRKTRIFDNGLARIFAGQYRVKYPWDLQEDSRQLYTRWAAQIFEVDLLRGIITGKEKDRNADRIDPNWPKESCKYYGQGNLVIGQWWPTQLCTVRDGAHGAAQGGIYGEKDKGAYSVVISGNVYDDVDNGNEVWYSGTESKDNKPTGATERLFETCTTIKQPVRVIRSCRGDKKNPYHPEMGLRYDGLYDVVEFRCVKPETALYKFRLVRQQKQFPIRYEDNEARRPTAQEIDAYLKLRERGCA</sequence>
<feature type="domain" description="YDG" evidence="4">
    <location>
        <begin position="277"/>
        <end position="411"/>
    </location>
</feature>
<gene>
    <name evidence="5" type="ORF">BDV95DRAFT_609733</name>
</gene>
<comment type="subcellular location">
    <subcellularLocation>
        <location evidence="2">Nucleus</location>
    </subcellularLocation>
</comment>
<dbReference type="InterPro" id="IPR045134">
    <property type="entry name" value="UHRF1/2-like"/>
</dbReference>
<keyword evidence="1 2" id="KW-0539">Nucleus</keyword>
<dbReference type="GO" id="GO:0005634">
    <property type="term" value="C:nucleus"/>
    <property type="evidence" value="ECO:0007669"/>
    <property type="project" value="UniProtKB-SubCell"/>
</dbReference>
<dbReference type="InterPro" id="IPR036987">
    <property type="entry name" value="SRA-YDG_sf"/>
</dbReference>
<dbReference type="InterPro" id="IPR003105">
    <property type="entry name" value="SRA_YDG"/>
</dbReference>
<dbReference type="PANTHER" id="PTHR14140:SF27">
    <property type="entry name" value="OS04G0289800 PROTEIN"/>
    <property type="match status" value="1"/>
</dbReference>
<dbReference type="InterPro" id="IPR015947">
    <property type="entry name" value="PUA-like_sf"/>
</dbReference>
<dbReference type="SUPFAM" id="SSF88697">
    <property type="entry name" value="PUA domain-like"/>
    <property type="match status" value="1"/>
</dbReference>
<feature type="compositionally biased region" description="Polar residues" evidence="3">
    <location>
        <begin position="71"/>
        <end position="104"/>
    </location>
</feature>
<evidence type="ECO:0000313" key="5">
    <source>
        <dbReference type="EMBL" id="KAF2868826.1"/>
    </source>
</evidence>
<organism evidence="5 6">
    <name type="scientific">Massariosphaeria phaeospora</name>
    <dbReference type="NCBI Taxonomy" id="100035"/>
    <lineage>
        <taxon>Eukaryota</taxon>
        <taxon>Fungi</taxon>
        <taxon>Dikarya</taxon>
        <taxon>Ascomycota</taxon>
        <taxon>Pezizomycotina</taxon>
        <taxon>Dothideomycetes</taxon>
        <taxon>Pleosporomycetidae</taxon>
        <taxon>Pleosporales</taxon>
        <taxon>Pleosporales incertae sedis</taxon>
        <taxon>Massariosphaeria</taxon>
    </lineage>
</organism>
<dbReference type="Pfam" id="PF02182">
    <property type="entry name" value="SAD_SRA"/>
    <property type="match status" value="1"/>
</dbReference>
<reference evidence="5 6" key="1">
    <citation type="submission" date="2020-01" db="EMBL/GenBank/DDBJ databases">
        <authorList>
            <consortium name="DOE Joint Genome Institute"/>
            <person name="Haridas S."/>
            <person name="Albert R."/>
            <person name="Binder M."/>
            <person name="Bloem J."/>
            <person name="Labutti K."/>
            <person name="Salamov A."/>
            <person name="Andreopoulos B."/>
            <person name="Baker S.E."/>
            <person name="Barry K."/>
            <person name="Bills G."/>
            <person name="Bluhm B.H."/>
            <person name="Cannon C."/>
            <person name="Castanera R."/>
            <person name="Culley D.E."/>
            <person name="Daum C."/>
            <person name="Ezra D."/>
            <person name="Gonzalez J.B."/>
            <person name="Henrissat B."/>
            <person name="Kuo A."/>
            <person name="Liang C."/>
            <person name="Lipzen A."/>
            <person name="Lutzoni F."/>
            <person name="Magnuson J."/>
            <person name="Mondo S."/>
            <person name="Nolan M."/>
            <person name="Ohm R."/>
            <person name="Pangilinan J."/>
            <person name="Park H.-J.H."/>
            <person name="Ramirez L."/>
            <person name="Alfaro M."/>
            <person name="Sun H."/>
            <person name="Tritt A."/>
            <person name="Yoshinaga Y."/>
            <person name="Zwiers L.-H.L."/>
            <person name="Turgeon B.G."/>
            <person name="Goodwin S.B."/>
            <person name="Spatafora J.W."/>
            <person name="Crous P.W."/>
            <person name="Grigoriev I.V."/>
        </authorList>
    </citation>
    <scope>NUCLEOTIDE SEQUENCE [LARGE SCALE GENOMIC DNA]</scope>
    <source>
        <strain evidence="5 6">CBS 611.86</strain>
    </source>
</reference>
<name>A0A7C8I422_9PLEO</name>
<dbReference type="AlphaFoldDB" id="A0A7C8I422"/>
<proteinExistence type="predicted"/>
<dbReference type="GO" id="GO:0061630">
    <property type="term" value="F:ubiquitin protein ligase activity"/>
    <property type="evidence" value="ECO:0007669"/>
    <property type="project" value="TreeGrafter"/>
</dbReference>
<evidence type="ECO:0000256" key="3">
    <source>
        <dbReference type="SAM" id="MobiDB-lite"/>
    </source>
</evidence>
<dbReference type="PANTHER" id="PTHR14140">
    <property type="entry name" value="E3 UBIQUITIN-PROTEIN LIGASE UHRF-RELATED"/>
    <property type="match status" value="1"/>
</dbReference>
<feature type="region of interest" description="Disordered" evidence="3">
    <location>
        <begin position="1"/>
        <end position="104"/>
    </location>
</feature>
<protein>
    <submittedName>
        <fullName evidence="5">PUA-like domain-containing protein</fullName>
    </submittedName>
</protein>
<dbReference type="Gene3D" id="2.30.280.10">
    <property type="entry name" value="SRA-YDG"/>
    <property type="match status" value="1"/>
</dbReference>
<dbReference type="SMART" id="SM00466">
    <property type="entry name" value="SRA"/>
    <property type="match status" value="1"/>
</dbReference>
<dbReference type="OrthoDB" id="2270193at2759"/>
<comment type="caution">
    <text evidence="5">The sequence shown here is derived from an EMBL/GenBank/DDBJ whole genome shotgun (WGS) entry which is preliminary data.</text>
</comment>
<dbReference type="GO" id="GO:0044027">
    <property type="term" value="P:negative regulation of gene expression via chromosomal CpG island methylation"/>
    <property type="evidence" value="ECO:0007669"/>
    <property type="project" value="TreeGrafter"/>
</dbReference>
<dbReference type="EMBL" id="JAADJZ010000018">
    <property type="protein sequence ID" value="KAF2868826.1"/>
    <property type="molecule type" value="Genomic_DNA"/>
</dbReference>
<evidence type="ECO:0000313" key="6">
    <source>
        <dbReference type="Proteomes" id="UP000481861"/>
    </source>
</evidence>
<evidence type="ECO:0000259" key="4">
    <source>
        <dbReference type="PROSITE" id="PS51015"/>
    </source>
</evidence>
<dbReference type="GO" id="GO:0016567">
    <property type="term" value="P:protein ubiquitination"/>
    <property type="evidence" value="ECO:0007669"/>
    <property type="project" value="TreeGrafter"/>
</dbReference>
<dbReference type="PROSITE" id="PS51015">
    <property type="entry name" value="YDG"/>
    <property type="match status" value="1"/>
</dbReference>
<evidence type="ECO:0000256" key="2">
    <source>
        <dbReference type="PROSITE-ProRule" id="PRU00358"/>
    </source>
</evidence>
<keyword evidence="6" id="KW-1185">Reference proteome</keyword>